<accession>A0A6L9JLT6</accession>
<gene>
    <name evidence="2" type="ORF">GPY51_13120</name>
</gene>
<dbReference type="Proteomes" id="UP000479300">
    <property type="component" value="Unassembled WGS sequence"/>
</dbReference>
<proteinExistence type="predicted"/>
<dbReference type="Gene3D" id="1.10.10.1820">
    <property type="entry name" value="BsuBI/PstI restriction endonuclease-like"/>
    <property type="match status" value="1"/>
</dbReference>
<dbReference type="InterPro" id="IPR041962">
    <property type="entry name" value="BsuBI/PstI_N_sf"/>
</dbReference>
<evidence type="ECO:0000313" key="3">
    <source>
        <dbReference type="Proteomes" id="UP000479300"/>
    </source>
</evidence>
<sequence length="125" mass="14252">MTSLFPPSTLRTCRLLDAGAGVGTLSCAFLDRWVTGGFDFESAAENPLLGITPIMNWVREFYNKEYAPNTREAFRRQTMHQFCHASIVLYNPDKPDCIRGIHCVIENILPVLCWGRIFQRRDGDL</sequence>
<dbReference type="Pfam" id="PF17728">
    <property type="entry name" value="BsuBI_PstI_RE_N"/>
    <property type="match status" value="1"/>
</dbReference>
<dbReference type="AlphaFoldDB" id="A0A6L9JLT6"/>
<evidence type="ECO:0000313" key="2">
    <source>
        <dbReference type="EMBL" id="NDL39683.1"/>
    </source>
</evidence>
<protein>
    <recommendedName>
        <fullName evidence="1">BsuBI/PstI restriction endonuclease HTH domain-containing protein</fullName>
    </recommendedName>
</protein>
<feature type="domain" description="BsuBI/PstI restriction endonuclease HTH" evidence="1">
    <location>
        <begin position="40"/>
        <end position="96"/>
    </location>
</feature>
<name>A0A6L9JLT6_PHOLM</name>
<dbReference type="EMBL" id="WSFA01000028">
    <property type="protein sequence ID" value="NDL39683.1"/>
    <property type="molecule type" value="Genomic_DNA"/>
</dbReference>
<reference evidence="2 3" key="1">
    <citation type="submission" date="2019-12" db="EMBL/GenBank/DDBJ databases">
        <title>Engineering Photorhabdus to improve their lethality against agricultural pests.</title>
        <authorList>
            <person name="Machado R.A.R."/>
        </authorList>
    </citation>
    <scope>NUCLEOTIDE SEQUENCE [LARGE SCALE GENOMIC DNA]</scope>
    <source>
        <strain evidence="2 3">EN01</strain>
    </source>
</reference>
<dbReference type="InterPro" id="IPR041454">
    <property type="entry name" value="BsuBI/PstI_N"/>
</dbReference>
<comment type="caution">
    <text evidence="2">The sequence shown here is derived from an EMBL/GenBank/DDBJ whole genome shotgun (WGS) entry which is preliminary data.</text>
</comment>
<evidence type="ECO:0000259" key="1">
    <source>
        <dbReference type="Pfam" id="PF17728"/>
    </source>
</evidence>
<organism evidence="2 3">
    <name type="scientific">Photorhabdus laumondii subsp. laumondii</name>
    <name type="common">Photorhabdus luminescens subsp. laumondii</name>
    <dbReference type="NCBI Taxonomy" id="141679"/>
    <lineage>
        <taxon>Bacteria</taxon>
        <taxon>Pseudomonadati</taxon>
        <taxon>Pseudomonadota</taxon>
        <taxon>Gammaproteobacteria</taxon>
        <taxon>Enterobacterales</taxon>
        <taxon>Morganellaceae</taxon>
        <taxon>Photorhabdus</taxon>
    </lineage>
</organism>